<feature type="transmembrane region" description="Helical" evidence="8">
    <location>
        <begin position="277"/>
        <end position="297"/>
    </location>
</feature>
<organism evidence="9 10">
    <name type="scientific">Tetrahymena thermophila (strain SB210)</name>
    <dbReference type="NCBI Taxonomy" id="312017"/>
    <lineage>
        <taxon>Eukaryota</taxon>
        <taxon>Sar</taxon>
        <taxon>Alveolata</taxon>
        <taxon>Ciliophora</taxon>
        <taxon>Intramacronucleata</taxon>
        <taxon>Oligohymenophorea</taxon>
        <taxon>Hymenostomatida</taxon>
        <taxon>Tetrahymenina</taxon>
        <taxon>Tetrahymenidae</taxon>
        <taxon>Tetrahymena</taxon>
    </lineage>
</organism>
<evidence type="ECO:0000256" key="6">
    <source>
        <dbReference type="ARBA" id="ARBA00022989"/>
    </source>
</evidence>
<dbReference type="PANTHER" id="PTHR30574">
    <property type="entry name" value="INNER MEMBRANE PROTEIN YEDE"/>
    <property type="match status" value="1"/>
</dbReference>
<dbReference type="AlphaFoldDB" id="I7MM23"/>
<feature type="transmembrane region" description="Helical" evidence="8">
    <location>
        <begin position="6"/>
        <end position="29"/>
    </location>
</feature>
<evidence type="ECO:0000256" key="3">
    <source>
        <dbReference type="ARBA" id="ARBA00022475"/>
    </source>
</evidence>
<name>I7MM23_TETTS</name>
<feature type="transmembrane region" description="Helical" evidence="8">
    <location>
        <begin position="200"/>
        <end position="218"/>
    </location>
</feature>
<proteinExistence type="predicted"/>
<evidence type="ECO:0000256" key="1">
    <source>
        <dbReference type="ARBA" id="ARBA00004429"/>
    </source>
</evidence>
<dbReference type="Proteomes" id="UP000009168">
    <property type="component" value="Unassembled WGS sequence"/>
</dbReference>
<comment type="subcellular location">
    <subcellularLocation>
        <location evidence="1">Cell inner membrane</location>
        <topology evidence="1">Multi-pass membrane protein</topology>
    </subcellularLocation>
</comment>
<dbReference type="KEGG" id="tet:TTHERM_00658710"/>
<dbReference type="HOGENOM" id="CLU_037802_1_0_1"/>
<dbReference type="GeneID" id="7842280"/>
<sequence>MVQLTLADIILSSFGGIAISLSTSFHLYMKGRVTGFSGIFYSLISFERSSFYWKAALICGLITTSAVLYDIFKFNKVWDNTQIFDSPTTMIADLDFVGFAIAGYLVGIGTKLSNGCTSGHGVCGLPRFSQRSWVSVGVFLILGIALSTLKYHEPFLNEAQGVDLIDSFQYDICANIFLALSLLIFIILLLIEKKDKLDIVVGYVTGVLFAIGLGFGGMFRRSKISGFLSISKDWDPSLMFVLGFAVGLNMITFYIIQNKVKKPLLAEKLQIPTNKTIDARLIVGSLLFGLGWGLGGLCPGPAMGLLPIFSLQISVVWLIFLAFGQYTVTLYDKHQEKQTKQKSVFQQPQQKEDSPINQVLFINAKNSQCTPAISQQVSNFSKQTSGL</sequence>
<feature type="transmembrane region" description="Helical" evidence="8">
    <location>
        <begin position="133"/>
        <end position="152"/>
    </location>
</feature>
<dbReference type="InterPro" id="IPR007272">
    <property type="entry name" value="Sulf_transp_TsuA/YedE"/>
</dbReference>
<keyword evidence="7 8" id="KW-0472">Membrane</keyword>
<evidence type="ECO:0000313" key="10">
    <source>
        <dbReference type="Proteomes" id="UP000009168"/>
    </source>
</evidence>
<keyword evidence="6 8" id="KW-1133">Transmembrane helix</keyword>
<feature type="transmembrane region" description="Helical" evidence="8">
    <location>
        <begin position="309"/>
        <end position="331"/>
    </location>
</feature>
<dbReference type="eggNOG" id="ENOG502S27S">
    <property type="taxonomic scope" value="Eukaryota"/>
</dbReference>
<keyword evidence="10" id="KW-1185">Reference proteome</keyword>
<keyword evidence="3" id="KW-1003">Cell membrane</keyword>
<dbReference type="PANTHER" id="PTHR30574:SF1">
    <property type="entry name" value="SULPHUR TRANSPORT DOMAIN-CONTAINING PROTEIN"/>
    <property type="match status" value="1"/>
</dbReference>
<dbReference type="EMBL" id="GG662471">
    <property type="protein sequence ID" value="EAS03827.1"/>
    <property type="molecule type" value="Genomic_DNA"/>
</dbReference>
<dbReference type="OrthoDB" id="10254418at2759"/>
<gene>
    <name evidence="9" type="ORF">TTHERM_00658710</name>
</gene>
<accession>I7MM23</accession>
<evidence type="ECO:0000256" key="8">
    <source>
        <dbReference type="SAM" id="Phobius"/>
    </source>
</evidence>
<evidence type="ECO:0000256" key="2">
    <source>
        <dbReference type="ARBA" id="ARBA00022448"/>
    </source>
</evidence>
<feature type="transmembrane region" description="Helical" evidence="8">
    <location>
        <begin position="50"/>
        <end position="69"/>
    </location>
</feature>
<evidence type="ECO:0000256" key="5">
    <source>
        <dbReference type="ARBA" id="ARBA00022692"/>
    </source>
</evidence>
<dbReference type="InterPro" id="IPR046513">
    <property type="entry name" value="DUF6691"/>
</dbReference>
<dbReference type="GO" id="GO:0005886">
    <property type="term" value="C:plasma membrane"/>
    <property type="evidence" value="ECO:0007669"/>
    <property type="project" value="UniProtKB-SubCell"/>
</dbReference>
<dbReference type="Pfam" id="PF04143">
    <property type="entry name" value="Sulf_transp"/>
    <property type="match status" value="1"/>
</dbReference>
<feature type="transmembrane region" description="Helical" evidence="8">
    <location>
        <begin position="172"/>
        <end position="191"/>
    </location>
</feature>
<keyword evidence="5 8" id="KW-0812">Transmembrane</keyword>
<keyword evidence="4" id="KW-0997">Cell inner membrane</keyword>
<evidence type="ECO:0000313" key="9">
    <source>
        <dbReference type="EMBL" id="EAS03827.1"/>
    </source>
</evidence>
<protein>
    <submittedName>
        <fullName evidence="9">YeeE/YedE family protein</fullName>
    </submittedName>
</protein>
<feature type="transmembrane region" description="Helical" evidence="8">
    <location>
        <begin position="238"/>
        <end position="256"/>
    </location>
</feature>
<reference evidence="10" key="1">
    <citation type="journal article" date="2006" name="PLoS Biol.">
        <title>Macronuclear genome sequence of the ciliate Tetrahymena thermophila, a model eukaryote.</title>
        <authorList>
            <person name="Eisen J.A."/>
            <person name="Coyne R.S."/>
            <person name="Wu M."/>
            <person name="Wu D."/>
            <person name="Thiagarajan M."/>
            <person name="Wortman J.R."/>
            <person name="Badger J.H."/>
            <person name="Ren Q."/>
            <person name="Amedeo P."/>
            <person name="Jones K.M."/>
            <person name="Tallon L.J."/>
            <person name="Delcher A.L."/>
            <person name="Salzberg S.L."/>
            <person name="Silva J.C."/>
            <person name="Haas B.J."/>
            <person name="Majoros W.H."/>
            <person name="Farzad M."/>
            <person name="Carlton J.M."/>
            <person name="Smith R.K. Jr."/>
            <person name="Garg J."/>
            <person name="Pearlman R.E."/>
            <person name="Karrer K.M."/>
            <person name="Sun L."/>
            <person name="Manning G."/>
            <person name="Elde N.C."/>
            <person name="Turkewitz A.P."/>
            <person name="Asai D.J."/>
            <person name="Wilkes D.E."/>
            <person name="Wang Y."/>
            <person name="Cai H."/>
            <person name="Collins K."/>
            <person name="Stewart B.A."/>
            <person name="Lee S.R."/>
            <person name="Wilamowska K."/>
            <person name="Weinberg Z."/>
            <person name="Ruzzo W.L."/>
            <person name="Wloga D."/>
            <person name="Gaertig J."/>
            <person name="Frankel J."/>
            <person name="Tsao C.-C."/>
            <person name="Gorovsky M.A."/>
            <person name="Keeling P.J."/>
            <person name="Waller R.F."/>
            <person name="Patron N.J."/>
            <person name="Cherry J.M."/>
            <person name="Stover N.A."/>
            <person name="Krieger C.J."/>
            <person name="del Toro C."/>
            <person name="Ryder H.F."/>
            <person name="Williamson S.C."/>
            <person name="Barbeau R.A."/>
            <person name="Hamilton E.P."/>
            <person name="Orias E."/>
        </authorList>
    </citation>
    <scope>NUCLEOTIDE SEQUENCE [LARGE SCALE GENOMIC DNA]</scope>
    <source>
        <strain evidence="10">SB210</strain>
    </source>
</reference>
<dbReference type="RefSeq" id="XP_001024072.1">
    <property type="nucleotide sequence ID" value="XM_001024072.3"/>
</dbReference>
<dbReference type="InParanoid" id="I7MM23"/>
<evidence type="ECO:0000256" key="7">
    <source>
        <dbReference type="ARBA" id="ARBA00023136"/>
    </source>
</evidence>
<feature type="transmembrane region" description="Helical" evidence="8">
    <location>
        <begin position="89"/>
        <end position="112"/>
    </location>
</feature>
<dbReference type="OMA" id="VASFMTF"/>
<dbReference type="Pfam" id="PF20398">
    <property type="entry name" value="DUF6691"/>
    <property type="match status" value="1"/>
</dbReference>
<keyword evidence="2" id="KW-0813">Transport</keyword>
<evidence type="ECO:0000256" key="4">
    <source>
        <dbReference type="ARBA" id="ARBA00022519"/>
    </source>
</evidence>